<evidence type="ECO:0008006" key="3">
    <source>
        <dbReference type="Google" id="ProtNLM"/>
    </source>
</evidence>
<sequence>MSTVVAKVAPILVALSCDRFASKVVQTMVCSVLGRKNVILFMFVKERGFGASSESRGEPVVFGSESRRDFCVVCDNGRVFCGFDDVFGGNGRGLFLPVVEVEGRSPLFEPLSKDHGGSGFERP</sequence>
<protein>
    <recommendedName>
        <fullName evidence="3">Secreted protein</fullName>
    </recommendedName>
</protein>
<evidence type="ECO:0000313" key="1">
    <source>
        <dbReference type="EMBL" id="MES1920778.1"/>
    </source>
</evidence>
<reference evidence="1 2" key="1">
    <citation type="journal article" date="2024" name="BMC Biol.">
        <title>Comparative genomics of Ascetosporea gives new insight into the evolutionary basis for animal parasitism in Rhizaria.</title>
        <authorList>
            <person name="Hiltunen Thoren M."/>
            <person name="Onut-Brannstrom I."/>
            <person name="Alfjorden A."/>
            <person name="Peckova H."/>
            <person name="Swords F."/>
            <person name="Hooper C."/>
            <person name="Holzer A.S."/>
            <person name="Bass D."/>
            <person name="Burki F."/>
        </authorList>
    </citation>
    <scope>NUCLEOTIDE SEQUENCE [LARGE SCALE GENOMIC DNA]</scope>
    <source>
        <strain evidence="1">20-A016</strain>
    </source>
</reference>
<accession>A0ABV2AMA0</accession>
<dbReference type="EMBL" id="JBDODL010000859">
    <property type="protein sequence ID" value="MES1920778.1"/>
    <property type="molecule type" value="Genomic_DNA"/>
</dbReference>
<gene>
    <name evidence="1" type="ORF">MHBO_002415</name>
</gene>
<comment type="caution">
    <text evidence="1">The sequence shown here is derived from an EMBL/GenBank/DDBJ whole genome shotgun (WGS) entry which is preliminary data.</text>
</comment>
<proteinExistence type="predicted"/>
<name>A0ABV2AMA0_9EUKA</name>
<dbReference type="Proteomes" id="UP001439008">
    <property type="component" value="Unassembled WGS sequence"/>
</dbReference>
<organism evidence="1 2">
    <name type="scientific">Bonamia ostreae</name>
    <dbReference type="NCBI Taxonomy" id="126728"/>
    <lineage>
        <taxon>Eukaryota</taxon>
        <taxon>Sar</taxon>
        <taxon>Rhizaria</taxon>
        <taxon>Endomyxa</taxon>
        <taxon>Ascetosporea</taxon>
        <taxon>Haplosporida</taxon>
        <taxon>Bonamia</taxon>
    </lineage>
</organism>
<evidence type="ECO:0000313" key="2">
    <source>
        <dbReference type="Proteomes" id="UP001439008"/>
    </source>
</evidence>
<keyword evidence="2" id="KW-1185">Reference proteome</keyword>